<proteinExistence type="predicted"/>
<dbReference type="EMBL" id="LAZR01054437">
    <property type="protein sequence ID" value="KKK78564.1"/>
    <property type="molecule type" value="Genomic_DNA"/>
</dbReference>
<name>A0A0F9AJA3_9ZZZZ</name>
<reference evidence="1" key="1">
    <citation type="journal article" date="2015" name="Nature">
        <title>Complex archaea that bridge the gap between prokaryotes and eukaryotes.</title>
        <authorList>
            <person name="Spang A."/>
            <person name="Saw J.H."/>
            <person name="Jorgensen S.L."/>
            <person name="Zaremba-Niedzwiedzka K."/>
            <person name="Martijn J."/>
            <person name="Lind A.E."/>
            <person name="van Eijk R."/>
            <person name="Schleper C."/>
            <person name="Guy L."/>
            <person name="Ettema T.J."/>
        </authorList>
    </citation>
    <scope>NUCLEOTIDE SEQUENCE</scope>
</reference>
<dbReference type="AlphaFoldDB" id="A0A0F9AJA3"/>
<sequence>MLTKGTRVSLHPATDHWMRGDRYGKIVGFGHTRDYLDSFTKKINKVRPYLVKLDISGKTIRMHPENVFAV</sequence>
<protein>
    <submittedName>
        <fullName evidence="1">Uncharacterized protein</fullName>
    </submittedName>
</protein>
<organism evidence="1">
    <name type="scientific">marine sediment metagenome</name>
    <dbReference type="NCBI Taxonomy" id="412755"/>
    <lineage>
        <taxon>unclassified sequences</taxon>
        <taxon>metagenomes</taxon>
        <taxon>ecological metagenomes</taxon>
    </lineage>
</organism>
<evidence type="ECO:0000313" key="1">
    <source>
        <dbReference type="EMBL" id="KKK78564.1"/>
    </source>
</evidence>
<accession>A0A0F9AJA3</accession>
<gene>
    <name evidence="1" type="ORF">LCGC14_2842320</name>
</gene>
<comment type="caution">
    <text evidence="1">The sequence shown here is derived from an EMBL/GenBank/DDBJ whole genome shotgun (WGS) entry which is preliminary data.</text>
</comment>